<proteinExistence type="predicted"/>
<comment type="caution">
    <text evidence="2">The sequence shown here is derived from an EMBL/GenBank/DDBJ whole genome shotgun (WGS) entry which is preliminary data.</text>
</comment>
<dbReference type="Pfam" id="PF22673">
    <property type="entry name" value="MCP-like_PDC_1"/>
    <property type="match status" value="1"/>
</dbReference>
<keyword evidence="1" id="KW-1133">Transmembrane helix</keyword>
<evidence type="ECO:0000313" key="2">
    <source>
        <dbReference type="EMBL" id="OMJ77433.1"/>
    </source>
</evidence>
<dbReference type="SUPFAM" id="SSF103190">
    <property type="entry name" value="Sensory domain-like"/>
    <property type="match status" value="1"/>
</dbReference>
<dbReference type="OrthoDB" id="2150145at2759"/>
<keyword evidence="3" id="KW-1185">Reference proteome</keyword>
<dbReference type="CDD" id="cd18773">
    <property type="entry name" value="PDC1_HK_sensor"/>
    <property type="match status" value="1"/>
</dbReference>
<keyword evidence="1" id="KW-0472">Membrane</keyword>
<dbReference type="Gene3D" id="3.30.450.20">
    <property type="entry name" value="PAS domain"/>
    <property type="match status" value="2"/>
</dbReference>
<protein>
    <recommendedName>
        <fullName evidence="4">Cache domain-containing protein</fullName>
    </recommendedName>
</protein>
<feature type="transmembrane region" description="Helical" evidence="1">
    <location>
        <begin position="214"/>
        <end position="232"/>
    </location>
</feature>
<evidence type="ECO:0000313" key="3">
    <source>
        <dbReference type="Proteomes" id="UP000187209"/>
    </source>
</evidence>
<accession>A0A1R2BKW4</accession>
<dbReference type="AlphaFoldDB" id="A0A1R2BKW4"/>
<keyword evidence="1" id="KW-0812">Transmembrane</keyword>
<reference evidence="2 3" key="1">
    <citation type="submission" date="2016-11" db="EMBL/GenBank/DDBJ databases">
        <title>The macronuclear genome of Stentor coeruleus: a giant cell with tiny introns.</title>
        <authorList>
            <person name="Slabodnick M."/>
            <person name="Ruby J.G."/>
            <person name="Reiff S.B."/>
            <person name="Swart E.C."/>
            <person name="Gosai S."/>
            <person name="Prabakaran S."/>
            <person name="Witkowska E."/>
            <person name="Larue G.E."/>
            <person name="Fisher S."/>
            <person name="Freeman R.M."/>
            <person name="Gunawardena J."/>
            <person name="Chu W."/>
            <person name="Stover N.A."/>
            <person name="Gregory B.D."/>
            <person name="Nowacki M."/>
            <person name="Derisi J."/>
            <person name="Roy S.W."/>
            <person name="Marshall W.F."/>
            <person name="Sood P."/>
        </authorList>
    </citation>
    <scope>NUCLEOTIDE SEQUENCE [LARGE SCALE GENOMIC DNA]</scope>
    <source>
        <strain evidence="2">WM001</strain>
    </source>
</reference>
<feature type="transmembrane region" description="Helical" evidence="1">
    <location>
        <begin position="314"/>
        <end position="337"/>
    </location>
</feature>
<gene>
    <name evidence="2" type="ORF">SteCoe_22992</name>
</gene>
<evidence type="ECO:0000256" key="1">
    <source>
        <dbReference type="SAM" id="Phobius"/>
    </source>
</evidence>
<dbReference type="Proteomes" id="UP000187209">
    <property type="component" value="Unassembled WGS sequence"/>
</dbReference>
<name>A0A1R2BKW4_9CILI</name>
<dbReference type="EMBL" id="MPUH01000576">
    <property type="protein sequence ID" value="OMJ77433.1"/>
    <property type="molecule type" value="Genomic_DNA"/>
</dbReference>
<organism evidence="2 3">
    <name type="scientific">Stentor coeruleus</name>
    <dbReference type="NCBI Taxonomy" id="5963"/>
    <lineage>
        <taxon>Eukaryota</taxon>
        <taxon>Sar</taxon>
        <taxon>Alveolata</taxon>
        <taxon>Ciliophora</taxon>
        <taxon>Postciliodesmatophora</taxon>
        <taxon>Heterotrichea</taxon>
        <taxon>Heterotrichida</taxon>
        <taxon>Stentoridae</taxon>
        <taxon>Stentor</taxon>
    </lineage>
</organism>
<dbReference type="InterPro" id="IPR029151">
    <property type="entry name" value="Sensor-like_sf"/>
</dbReference>
<sequence length="488" mass="56834">MGYFISTTLSSNQEYLYKNNLLKSLELASITLTLEFKKYCKIVNFMAEAMMMITNGYLIQSQIPAIFSNPFLENVKLSNTGAFHSKYYPDISQVGIQLINASKPMDIIFPKIEEKSLNFMYFGFEQDELFYCYPGQKMPESYTPIVREWFYEALVNQDQVVTSEPYIDAVTGEYVITISKTLKAYIDKICVAGIDVNLDKIQNLILSTKKDEEIILIVATIKGFVILSPWILPFGTRLFEKSLTGFSEDLWDEMLNGSDIIPFTFESIDSTFYTCYRKLVYPTNTPTYIIIYCFDQASYDSKVVESTFTDSYSLIINLVISILLLTSFVSTIIYFYITQRIIKILNKTCRSLKEILLKAGAKRFNRLWRRYRIDTNNIVLANILDMINEKLETIEKEDVHYKNYYWGAIRPNDIFLYKDIIGKMLPTNNLKFRLGKIRVHFVNMMMMNYNQHLRNLNKIPLLSEELIESSDDDELSQQERLSILETNN</sequence>
<evidence type="ECO:0008006" key="4">
    <source>
        <dbReference type="Google" id="ProtNLM"/>
    </source>
</evidence>